<keyword evidence="3" id="KW-0808">Transferase</keyword>
<dbReference type="SUPFAM" id="SSF53639">
    <property type="entry name" value="AraD/HMP-PK domain-like"/>
    <property type="match status" value="1"/>
</dbReference>
<evidence type="ECO:0000313" key="3">
    <source>
        <dbReference type="EMBL" id="MBB6061628.1"/>
    </source>
</evidence>
<evidence type="ECO:0000259" key="1">
    <source>
        <dbReference type="Pfam" id="PF08543"/>
    </source>
</evidence>
<dbReference type="EC" id="2.7.4.7" evidence="3"/>
<dbReference type="Proteomes" id="UP000555828">
    <property type="component" value="Unassembled WGS sequence"/>
</dbReference>
<accession>A0A841GQJ0</accession>
<feature type="domain" description="Pyridoxamine kinase/Phosphomethylpyrimidine kinase" evidence="1">
    <location>
        <begin position="11"/>
        <end position="209"/>
    </location>
</feature>
<sequence length="402" mass="45858">MKKMLIISGLDPSSGAGLIQDISVATAMGVSIYSTVSAFTVQTLTKSLNVRFRDTNEILEEIKYFDDVGIIKVGIANPEIIEKLRGIYKDTIIVWNPVLQSSNGLKFLDENIVKNYIKLSDFVVVNSEEAEKIGKFDNMIITGGHLEGERIKITYKGKEFYHERLNGNFRGTGCVFTTLFSCLVLKEYPAEEAIKEAGNIILKVLKRSSQRVEVEKLSNDWIKYETLDELNKIMLDIMEIGRYTIPEVGQNVSYAIMGAKNEEEVAKFPGRIRLVNGKPHFIGKATFEGKSHTARMTIEMMKKFPYMRCTTNVRYEEEYIENAKRYGLKVYELKREKEPEEFKNIEGQSLKWGINSIIKNLDNPPDVIYDKGFWGKEAMIRVFARNPQEVIKKVRGIIGLNS</sequence>
<organism evidence="3 4">
    <name type="scientific">Thermosipho japonicus</name>
    <dbReference type="NCBI Taxonomy" id="90323"/>
    <lineage>
        <taxon>Bacteria</taxon>
        <taxon>Thermotogati</taxon>
        <taxon>Thermotogota</taxon>
        <taxon>Thermotogae</taxon>
        <taxon>Thermotogales</taxon>
        <taxon>Fervidobacteriaceae</taxon>
        <taxon>Thermosipho</taxon>
    </lineage>
</organism>
<dbReference type="InterPro" id="IPR029056">
    <property type="entry name" value="Ribokinase-like"/>
</dbReference>
<keyword evidence="4" id="KW-1185">Reference proteome</keyword>
<dbReference type="InterPro" id="IPR013749">
    <property type="entry name" value="PM/HMP-P_kinase-1"/>
</dbReference>
<dbReference type="Pfam" id="PF10120">
    <property type="entry name" value="ThiN"/>
    <property type="match status" value="1"/>
</dbReference>
<evidence type="ECO:0000313" key="4">
    <source>
        <dbReference type="Proteomes" id="UP000555828"/>
    </source>
</evidence>
<keyword evidence="3" id="KW-0418">Kinase</keyword>
<dbReference type="GO" id="GO:0008972">
    <property type="term" value="F:phosphomethylpyrimidine kinase activity"/>
    <property type="evidence" value="ECO:0007669"/>
    <property type="project" value="UniProtKB-EC"/>
</dbReference>
<dbReference type="EC" id="2.7.1.49" evidence="3"/>
<dbReference type="GO" id="GO:0008902">
    <property type="term" value="F:hydroxymethylpyrimidine kinase activity"/>
    <property type="evidence" value="ECO:0007669"/>
    <property type="project" value="UniProtKB-EC"/>
</dbReference>
<gene>
    <name evidence="3" type="ORF">HNP65_000050</name>
</gene>
<dbReference type="PANTHER" id="PTHR40730:SF4">
    <property type="entry name" value="TRANSCRIPTIONAL REGULATOR"/>
    <property type="match status" value="1"/>
</dbReference>
<evidence type="ECO:0000259" key="2">
    <source>
        <dbReference type="Pfam" id="PF10120"/>
    </source>
</evidence>
<dbReference type="InterPro" id="IPR036409">
    <property type="entry name" value="Aldolase_II/adducin_N_sf"/>
</dbReference>
<dbReference type="RefSeq" id="WP_184618408.1">
    <property type="nucleotide sequence ID" value="NZ_JACHEX010000001.1"/>
</dbReference>
<dbReference type="PANTHER" id="PTHR40730">
    <property type="entry name" value="TRANSCRIPTIONAL REGULATOR PROTEIN-LIKE PROTEIN"/>
    <property type="match status" value="1"/>
</dbReference>
<dbReference type="SUPFAM" id="SSF53613">
    <property type="entry name" value="Ribokinase-like"/>
    <property type="match status" value="1"/>
</dbReference>
<name>A0A841GQJ0_9BACT</name>
<dbReference type="Pfam" id="PF08543">
    <property type="entry name" value="Phos_pyr_kin"/>
    <property type="match status" value="1"/>
</dbReference>
<dbReference type="Gene3D" id="3.40.225.10">
    <property type="entry name" value="Class II aldolase/adducin N-terminal domain"/>
    <property type="match status" value="1"/>
</dbReference>
<dbReference type="AlphaFoldDB" id="A0A841GQJ0"/>
<protein>
    <submittedName>
        <fullName evidence="3">Hydroxymethylpyrimidine/phosphomethylpyrimidine kinase</fullName>
        <ecNumber evidence="3">2.7.1.49</ecNumber>
        <ecNumber evidence="3">2.7.4.7</ecNumber>
    </submittedName>
</protein>
<proteinExistence type="predicted"/>
<dbReference type="Gene3D" id="3.40.1190.20">
    <property type="match status" value="2"/>
</dbReference>
<reference evidence="3 4" key="1">
    <citation type="submission" date="2020-08" db="EMBL/GenBank/DDBJ databases">
        <title>Genomic Encyclopedia of Type Strains, Phase IV (KMG-IV): sequencing the most valuable type-strain genomes for metagenomic binning, comparative biology and taxonomic classification.</title>
        <authorList>
            <person name="Goeker M."/>
        </authorList>
    </citation>
    <scope>NUCLEOTIDE SEQUENCE [LARGE SCALE GENOMIC DNA]</scope>
    <source>
        <strain evidence="3 4">DSM 13481</strain>
    </source>
</reference>
<dbReference type="InterPro" id="IPR019293">
    <property type="entry name" value="ThiN"/>
</dbReference>
<comment type="caution">
    <text evidence="3">The sequence shown here is derived from an EMBL/GenBank/DDBJ whole genome shotgun (WGS) entry which is preliminary data.</text>
</comment>
<feature type="domain" description="Thiamine-phosphate synthase ThiN" evidence="2">
    <location>
        <begin position="243"/>
        <end position="395"/>
    </location>
</feature>
<dbReference type="EMBL" id="JACHEX010000001">
    <property type="protein sequence ID" value="MBB6061628.1"/>
    <property type="molecule type" value="Genomic_DNA"/>
</dbReference>